<evidence type="ECO:0000313" key="4">
    <source>
        <dbReference type="EMBL" id="CAK0874744.1"/>
    </source>
</evidence>
<dbReference type="InterPro" id="IPR000620">
    <property type="entry name" value="EamA_dom"/>
</dbReference>
<dbReference type="InterPro" id="IPR037185">
    <property type="entry name" value="EmrE-like"/>
</dbReference>
<feature type="region of interest" description="Disordered" evidence="1">
    <location>
        <begin position="317"/>
        <end position="341"/>
    </location>
</feature>
<keyword evidence="2" id="KW-0472">Membrane</keyword>
<feature type="transmembrane region" description="Helical" evidence="2">
    <location>
        <begin position="198"/>
        <end position="220"/>
    </location>
</feature>
<dbReference type="PANTHER" id="PTHR22911">
    <property type="entry name" value="ACYL-MALONYL CONDENSING ENZYME-RELATED"/>
    <property type="match status" value="1"/>
</dbReference>
<dbReference type="Proteomes" id="UP001189429">
    <property type="component" value="Unassembled WGS sequence"/>
</dbReference>
<evidence type="ECO:0000259" key="3">
    <source>
        <dbReference type="Pfam" id="PF00892"/>
    </source>
</evidence>
<evidence type="ECO:0000313" key="5">
    <source>
        <dbReference type="Proteomes" id="UP001189429"/>
    </source>
</evidence>
<dbReference type="Pfam" id="PF00892">
    <property type="entry name" value="EamA"/>
    <property type="match status" value="1"/>
</dbReference>
<feature type="transmembrane region" description="Helical" evidence="2">
    <location>
        <begin position="130"/>
        <end position="147"/>
    </location>
</feature>
<name>A0ABN9VS13_9DINO</name>
<dbReference type="EMBL" id="CAUYUJ010017427">
    <property type="protein sequence ID" value="CAK0874744.1"/>
    <property type="molecule type" value="Genomic_DNA"/>
</dbReference>
<sequence length="400" mass="40981">MLPSRPVEMSTELLGVLAMIVSSLSVNVLLTLCSLVAAKGWSDSAMLAVACTLGLVLLLMWLLVSRPPSPTATDARWISCIGFFSAGSCVLMFLAVHVGIPLGDFAAMNSTNTVFAAFLGRLFLGEAMRWSHYAAVVMSLAGAILISQPEAIFGPTPGQEAQEHAGWIGYVLALLSGFCDGCMYVCSRKADHVRPIFIHVSIMAQLSLAITASSFAMDYFDLGPFAAAPAEALGWLAGIFVVGGVGFGLFVTAAQACPAAVSATVDTATRMTSGFGAQLLLSGAAMTPETLSGAALMLLGVAFMALARAAPEGVPALEGAQGGEVSEGPPASADQPSDGDTDSLVSLVSFAASEFSGCSARAAALRQRHSRRASTELSPQVLGVVLAGLPGPPCITTASA</sequence>
<feature type="transmembrane region" description="Helical" evidence="2">
    <location>
        <begin position="12"/>
        <end position="38"/>
    </location>
</feature>
<dbReference type="SUPFAM" id="SSF103481">
    <property type="entry name" value="Multidrug resistance efflux transporter EmrE"/>
    <property type="match status" value="1"/>
</dbReference>
<evidence type="ECO:0000256" key="1">
    <source>
        <dbReference type="SAM" id="MobiDB-lite"/>
    </source>
</evidence>
<comment type="caution">
    <text evidence="4">The sequence shown here is derived from an EMBL/GenBank/DDBJ whole genome shotgun (WGS) entry which is preliminary data.</text>
</comment>
<proteinExistence type="predicted"/>
<keyword evidence="2" id="KW-1133">Transmembrane helix</keyword>
<feature type="transmembrane region" description="Helical" evidence="2">
    <location>
        <begin position="232"/>
        <end position="254"/>
    </location>
</feature>
<dbReference type="PANTHER" id="PTHR22911:SF137">
    <property type="entry name" value="SOLUTE CARRIER FAMILY 35 MEMBER G2-RELATED"/>
    <property type="match status" value="1"/>
</dbReference>
<reference evidence="4" key="1">
    <citation type="submission" date="2023-10" db="EMBL/GenBank/DDBJ databases">
        <authorList>
            <person name="Chen Y."/>
            <person name="Shah S."/>
            <person name="Dougan E. K."/>
            <person name="Thang M."/>
            <person name="Chan C."/>
        </authorList>
    </citation>
    <scope>NUCLEOTIDE SEQUENCE [LARGE SCALE GENOMIC DNA]</scope>
</reference>
<feature type="transmembrane region" description="Helical" evidence="2">
    <location>
        <begin position="106"/>
        <end position="123"/>
    </location>
</feature>
<feature type="transmembrane region" description="Helical" evidence="2">
    <location>
        <begin position="44"/>
        <end position="64"/>
    </location>
</feature>
<keyword evidence="2" id="KW-0812">Transmembrane</keyword>
<evidence type="ECO:0000256" key="2">
    <source>
        <dbReference type="SAM" id="Phobius"/>
    </source>
</evidence>
<keyword evidence="5" id="KW-1185">Reference proteome</keyword>
<feature type="domain" description="EamA" evidence="3">
    <location>
        <begin position="14"/>
        <end position="147"/>
    </location>
</feature>
<protein>
    <recommendedName>
        <fullName evidence="3">EamA domain-containing protein</fullName>
    </recommendedName>
</protein>
<feature type="transmembrane region" description="Helical" evidence="2">
    <location>
        <begin position="167"/>
        <end position="186"/>
    </location>
</feature>
<feature type="transmembrane region" description="Helical" evidence="2">
    <location>
        <begin position="76"/>
        <end position="100"/>
    </location>
</feature>
<organism evidence="4 5">
    <name type="scientific">Prorocentrum cordatum</name>
    <dbReference type="NCBI Taxonomy" id="2364126"/>
    <lineage>
        <taxon>Eukaryota</taxon>
        <taxon>Sar</taxon>
        <taxon>Alveolata</taxon>
        <taxon>Dinophyceae</taxon>
        <taxon>Prorocentrales</taxon>
        <taxon>Prorocentraceae</taxon>
        <taxon>Prorocentrum</taxon>
    </lineage>
</organism>
<gene>
    <name evidence="4" type="ORF">PCOR1329_LOCUS59556</name>
</gene>
<accession>A0ABN9VS13</accession>